<name>A0AAD8YD88_9STRA</name>
<dbReference type="Gene3D" id="1.25.40.10">
    <property type="entry name" value="Tetratricopeptide repeat domain"/>
    <property type="match status" value="1"/>
</dbReference>
<comment type="caution">
    <text evidence="1">The sequence shown here is derived from an EMBL/GenBank/DDBJ whole genome shotgun (WGS) entry which is preliminary data.</text>
</comment>
<dbReference type="InterPro" id="IPR011990">
    <property type="entry name" value="TPR-like_helical_dom_sf"/>
</dbReference>
<protein>
    <submittedName>
        <fullName evidence="1">Uncharacterized protein</fullName>
    </submittedName>
</protein>
<evidence type="ECO:0000313" key="1">
    <source>
        <dbReference type="EMBL" id="KAK1743395.1"/>
    </source>
</evidence>
<keyword evidence="2" id="KW-1185">Reference proteome</keyword>
<proteinExistence type="predicted"/>
<sequence length="258" mass="29665">MAADGPGQQKLYKLAIQDAKYTIMLDPKCQPAWSLLIRCLIDSMDLEQAGIVCEDAICLFPRGAERHDMFKDMKLQIYQEKQRQKQRQNRDPQIYEVADSNDSLYFFYSTGMAKQGHPEFLAVDLTYPDPCSNRIFKQLRKEFEEHGSFPFTLGTSIWIDETKQWVSPIPVTIKKQRKQIFKHLMTKTNPKSKVVVLKVDSTSKENRPRPLTKDQAETYIDEIVKNASQVQALYNRGEKLVAESFIASFGSLSLGEDN</sequence>
<reference evidence="1" key="1">
    <citation type="submission" date="2023-06" db="EMBL/GenBank/DDBJ databases">
        <title>Survivors Of The Sea: Transcriptome response of Skeletonema marinoi to long-term dormancy.</title>
        <authorList>
            <person name="Pinder M.I.M."/>
            <person name="Kourtchenko O."/>
            <person name="Robertson E.K."/>
            <person name="Larsson T."/>
            <person name="Maumus F."/>
            <person name="Osuna-Cruz C.M."/>
            <person name="Vancaester E."/>
            <person name="Stenow R."/>
            <person name="Vandepoele K."/>
            <person name="Ploug H."/>
            <person name="Bruchert V."/>
            <person name="Godhe A."/>
            <person name="Topel M."/>
        </authorList>
    </citation>
    <scope>NUCLEOTIDE SEQUENCE</scope>
    <source>
        <strain evidence="1">R05AC</strain>
    </source>
</reference>
<organism evidence="1 2">
    <name type="scientific">Skeletonema marinoi</name>
    <dbReference type="NCBI Taxonomy" id="267567"/>
    <lineage>
        <taxon>Eukaryota</taxon>
        <taxon>Sar</taxon>
        <taxon>Stramenopiles</taxon>
        <taxon>Ochrophyta</taxon>
        <taxon>Bacillariophyta</taxon>
        <taxon>Coscinodiscophyceae</taxon>
        <taxon>Thalassiosirophycidae</taxon>
        <taxon>Thalassiosirales</taxon>
        <taxon>Skeletonemataceae</taxon>
        <taxon>Skeletonema</taxon>
        <taxon>Skeletonema marinoi-dohrnii complex</taxon>
    </lineage>
</organism>
<dbReference type="AlphaFoldDB" id="A0AAD8YD88"/>
<gene>
    <name evidence="1" type="ORF">QTG54_006016</name>
</gene>
<dbReference type="Proteomes" id="UP001224775">
    <property type="component" value="Unassembled WGS sequence"/>
</dbReference>
<accession>A0AAD8YD88</accession>
<evidence type="ECO:0000313" key="2">
    <source>
        <dbReference type="Proteomes" id="UP001224775"/>
    </source>
</evidence>
<dbReference type="EMBL" id="JATAAI010000009">
    <property type="protein sequence ID" value="KAK1743395.1"/>
    <property type="molecule type" value="Genomic_DNA"/>
</dbReference>